<keyword evidence="1" id="KW-0812">Transmembrane</keyword>
<dbReference type="Ensembl" id="ENSPRET00000007583.1">
    <property type="protein sequence ID" value="ENSPREP00000007491.1"/>
    <property type="gene ID" value="ENSPREG00000005147.1"/>
</dbReference>
<protein>
    <recommendedName>
        <fullName evidence="4">Reverse transcriptase domain-containing protein</fullName>
    </recommendedName>
</protein>
<reference evidence="3" key="1">
    <citation type="submission" date="2013-11" db="EMBL/GenBank/DDBJ databases">
        <title>The genomic landscape of the Guanapo guppy.</title>
        <authorList>
            <person name="Kuenstner A."/>
            <person name="Dreyer C."/>
        </authorList>
    </citation>
    <scope>NUCLEOTIDE SEQUENCE</scope>
    <source>
        <strain evidence="3">Guanapo</strain>
    </source>
</reference>
<dbReference type="GeneTree" id="ENSGT00940000177463"/>
<feature type="transmembrane region" description="Helical" evidence="1">
    <location>
        <begin position="64"/>
        <end position="90"/>
    </location>
</feature>
<dbReference type="AlphaFoldDB" id="A0A3P9ND53"/>
<keyword evidence="3" id="KW-1185">Reference proteome</keyword>
<evidence type="ECO:0000313" key="2">
    <source>
        <dbReference type="Ensembl" id="ENSPREP00000007491.1"/>
    </source>
</evidence>
<evidence type="ECO:0008006" key="4">
    <source>
        <dbReference type="Google" id="ProtNLM"/>
    </source>
</evidence>
<reference evidence="2" key="2">
    <citation type="submission" date="2025-08" db="UniProtKB">
        <authorList>
            <consortium name="Ensembl"/>
        </authorList>
    </citation>
    <scope>IDENTIFICATION</scope>
    <source>
        <strain evidence="2">Guanapo</strain>
    </source>
</reference>
<reference evidence="2" key="3">
    <citation type="submission" date="2025-09" db="UniProtKB">
        <authorList>
            <consortium name="Ensembl"/>
        </authorList>
    </citation>
    <scope>IDENTIFICATION</scope>
    <source>
        <strain evidence="2">Guanapo</strain>
    </source>
</reference>
<dbReference type="STRING" id="8081.ENSPREP00000007491"/>
<evidence type="ECO:0000313" key="3">
    <source>
        <dbReference type="Proteomes" id="UP000242638"/>
    </source>
</evidence>
<accession>A0A3P9ND53</accession>
<evidence type="ECO:0000256" key="1">
    <source>
        <dbReference type="SAM" id="Phobius"/>
    </source>
</evidence>
<organism evidence="2 3">
    <name type="scientific">Poecilia reticulata</name>
    <name type="common">Guppy</name>
    <name type="synonym">Acanthophacelus reticulatus</name>
    <dbReference type="NCBI Taxonomy" id="8081"/>
    <lineage>
        <taxon>Eukaryota</taxon>
        <taxon>Metazoa</taxon>
        <taxon>Chordata</taxon>
        <taxon>Craniata</taxon>
        <taxon>Vertebrata</taxon>
        <taxon>Euteleostomi</taxon>
        <taxon>Actinopterygii</taxon>
        <taxon>Neopterygii</taxon>
        <taxon>Teleostei</taxon>
        <taxon>Neoteleostei</taxon>
        <taxon>Acanthomorphata</taxon>
        <taxon>Ovalentaria</taxon>
        <taxon>Atherinomorphae</taxon>
        <taxon>Cyprinodontiformes</taxon>
        <taxon>Poeciliidae</taxon>
        <taxon>Poeciliinae</taxon>
        <taxon>Poecilia</taxon>
    </lineage>
</organism>
<dbReference type="OMA" id="DCKSLFA"/>
<keyword evidence="1" id="KW-1133">Transmembrane helix</keyword>
<dbReference type="Proteomes" id="UP000242638">
    <property type="component" value="Unassembled WGS sequence"/>
</dbReference>
<name>A0A3P9ND53_POERE</name>
<dbReference type="Bgee" id="ENSPREG00000005147">
    <property type="expression patterns" value="Expressed in caudal fin and 1 other cell type or tissue"/>
</dbReference>
<sequence length="126" mass="13905">VGDMNADVTDCKSLFANHLKQFCSTNELILSSKVGDIVKKLKNNKAYGVDKISTEHLKFASRNIFPLLAICFTGFLIHGILPNSMLYVILVPIVKDRAGKINGKDNYQPIALASTLSKVLEKINQL</sequence>
<proteinExistence type="predicted"/>
<keyword evidence="1" id="KW-0472">Membrane</keyword>